<dbReference type="SUPFAM" id="SSF160443">
    <property type="entry name" value="SMR domain-like"/>
    <property type="match status" value="1"/>
</dbReference>
<dbReference type="RefSeq" id="WP_099509979.1">
    <property type="nucleotide sequence ID" value="NZ_CP016616.1"/>
</dbReference>
<gene>
    <name evidence="3" type="ORF">BB934_12740</name>
</gene>
<dbReference type="AlphaFoldDB" id="A0A1B2EG78"/>
<proteinExistence type="predicted"/>
<dbReference type="PANTHER" id="PTHR35562">
    <property type="entry name" value="DNA ENDONUCLEASE SMRA-RELATED"/>
    <property type="match status" value="1"/>
</dbReference>
<evidence type="ECO:0000313" key="3">
    <source>
        <dbReference type="EMBL" id="ANY78968.1"/>
    </source>
</evidence>
<evidence type="ECO:0000256" key="1">
    <source>
        <dbReference type="SAM" id="MobiDB-lite"/>
    </source>
</evidence>
<dbReference type="SMART" id="SM00463">
    <property type="entry name" value="SMR"/>
    <property type="match status" value="1"/>
</dbReference>
<dbReference type="Gene3D" id="3.30.1370.110">
    <property type="match status" value="1"/>
</dbReference>
<feature type="compositionally biased region" description="Pro residues" evidence="1">
    <location>
        <begin position="55"/>
        <end position="69"/>
    </location>
</feature>
<dbReference type="PROSITE" id="PS50828">
    <property type="entry name" value="SMR"/>
    <property type="match status" value="1"/>
</dbReference>
<dbReference type="KEGG" id="moc:BB934_12740"/>
<name>A0A1B2EG78_9HYPH</name>
<protein>
    <submittedName>
        <fullName evidence="3">DNA mismatch repair protein MutS</fullName>
    </submittedName>
</protein>
<feature type="compositionally biased region" description="Low complexity" evidence="1">
    <location>
        <begin position="44"/>
        <end position="54"/>
    </location>
</feature>
<feature type="region of interest" description="Disordered" evidence="1">
    <location>
        <begin position="1"/>
        <end position="69"/>
    </location>
</feature>
<dbReference type="InterPro" id="IPR036063">
    <property type="entry name" value="Smr_dom_sf"/>
</dbReference>
<dbReference type="PANTHER" id="PTHR35562:SF2">
    <property type="entry name" value="DNA ENDONUCLEASE SMRA-RELATED"/>
    <property type="match status" value="1"/>
</dbReference>
<dbReference type="Pfam" id="PF01713">
    <property type="entry name" value="Smr"/>
    <property type="match status" value="1"/>
</dbReference>
<dbReference type="EMBL" id="CP016616">
    <property type="protein sequence ID" value="ANY78968.1"/>
    <property type="molecule type" value="Genomic_DNA"/>
</dbReference>
<reference evidence="3" key="1">
    <citation type="submission" date="2016-07" db="EMBL/GenBank/DDBJ databases">
        <title>Microvirga ossetica sp. nov. a new species of rhizobia isolated from root nodules of the legume species Vicia alpestris Steven originated from North Ossetia region in the Caucasus.</title>
        <authorList>
            <person name="Safronova V.I."/>
            <person name="Kuznetsova I.G."/>
            <person name="Sazanova A.L."/>
            <person name="Belimov A."/>
            <person name="Andronov E."/>
            <person name="Osledkin Y.S."/>
            <person name="Onishchuk O.P."/>
            <person name="Kurchak O.N."/>
            <person name="Shaposhnikov A.I."/>
            <person name="Willems A."/>
            <person name="Tikhonovich I.A."/>
        </authorList>
    </citation>
    <scope>NUCLEOTIDE SEQUENCE [LARGE SCALE GENOMIC DNA]</scope>
    <source>
        <strain evidence="3">V5/3M</strain>
    </source>
</reference>
<sequence length="194" mass="21300">MSKGRRTRQLSSEEKRLWSHVARNVKPMKGKLPPPEPEPEEKPATAPAPLAVAPSLPPLPPPAKPVMPPLAPVERKTLQALRRGRKDVDSVIDLHGMRQEQAHFALLHFLHRAQSSGYGLVLVITGKGGAAAGFGIFEERGVLRRMVPHWLRLPDLRPLVIGFEEASPQHGGSGAIYVRLRRRRGAGSGDDSLR</sequence>
<organism evidence="3">
    <name type="scientific">Microvirga ossetica</name>
    <dbReference type="NCBI Taxonomy" id="1882682"/>
    <lineage>
        <taxon>Bacteria</taxon>
        <taxon>Pseudomonadati</taxon>
        <taxon>Pseudomonadota</taxon>
        <taxon>Alphaproteobacteria</taxon>
        <taxon>Hyphomicrobiales</taxon>
        <taxon>Methylobacteriaceae</taxon>
        <taxon>Microvirga</taxon>
    </lineage>
</organism>
<evidence type="ECO:0000259" key="2">
    <source>
        <dbReference type="PROSITE" id="PS50828"/>
    </source>
</evidence>
<accession>A0A1B2EG78</accession>
<feature type="domain" description="Smr" evidence="2">
    <location>
        <begin position="92"/>
        <end position="181"/>
    </location>
</feature>
<dbReference type="OrthoDB" id="7165597at2"/>
<dbReference type="InterPro" id="IPR002625">
    <property type="entry name" value="Smr_dom"/>
</dbReference>